<keyword evidence="5" id="KW-0843">Virulence</keyword>
<dbReference type="RefSeq" id="WP_247400752.1">
    <property type="nucleotide sequence ID" value="NZ_JAKNRV010000092.1"/>
</dbReference>
<comment type="caution">
    <text evidence="8">The sequence shown here is derived from an EMBL/GenBank/DDBJ whole genome shotgun (WGS) entry which is preliminary data.</text>
</comment>
<feature type="domain" description="NEL" evidence="7">
    <location>
        <begin position="1380"/>
        <end position="1723"/>
    </location>
</feature>
<name>A0ABT0EH92_9PSED</name>
<reference evidence="8 9" key="1">
    <citation type="submission" date="2022-02" db="EMBL/GenBank/DDBJ databases">
        <title>Comparative genomics of the first Antarctic Pseudomonas spp. capable of biotransforming 2,4,6-Trinitrotoluene.</title>
        <authorList>
            <person name="Cabrera M.A."/>
            <person name="Marquez S.L."/>
            <person name="Perez-Donoso J.M."/>
        </authorList>
    </citation>
    <scope>NUCLEOTIDE SEQUENCE [LARGE SCALE GENOMIC DNA]</scope>
    <source>
        <strain evidence="8 9">TNT11</strain>
    </source>
</reference>
<feature type="active site" description="Glycyl thioester intermediate" evidence="6">
    <location>
        <position position="1469"/>
    </location>
</feature>
<evidence type="ECO:0000256" key="1">
    <source>
        <dbReference type="ARBA" id="ARBA00000900"/>
    </source>
</evidence>
<dbReference type="PROSITE" id="PS52053">
    <property type="entry name" value="NEL"/>
    <property type="match status" value="1"/>
</dbReference>
<keyword evidence="6" id="KW-0832">Ubl conjugation</keyword>
<evidence type="ECO:0000313" key="8">
    <source>
        <dbReference type="EMBL" id="MCK1785075.1"/>
    </source>
</evidence>
<dbReference type="Gene3D" id="3.80.10.10">
    <property type="entry name" value="Ribonuclease Inhibitor"/>
    <property type="match status" value="1"/>
</dbReference>
<evidence type="ECO:0000256" key="5">
    <source>
        <dbReference type="ARBA" id="ARBA00023026"/>
    </source>
</evidence>
<accession>A0ABT0EH92</accession>
<evidence type="ECO:0000256" key="2">
    <source>
        <dbReference type="ARBA" id="ARBA00012483"/>
    </source>
</evidence>
<evidence type="ECO:0000256" key="3">
    <source>
        <dbReference type="ARBA" id="ARBA00022614"/>
    </source>
</evidence>
<keyword evidence="6" id="KW-0808">Transferase</keyword>
<organism evidence="8 9">
    <name type="scientific">Pseudomonas emilianonis</name>
    <dbReference type="NCBI Taxonomy" id="2915812"/>
    <lineage>
        <taxon>Bacteria</taxon>
        <taxon>Pseudomonadati</taxon>
        <taxon>Pseudomonadota</taxon>
        <taxon>Gammaproteobacteria</taxon>
        <taxon>Pseudomonadales</taxon>
        <taxon>Pseudomonadaceae</taxon>
        <taxon>Pseudomonas</taxon>
    </lineage>
</organism>
<dbReference type="SUPFAM" id="SSF52058">
    <property type="entry name" value="L domain-like"/>
    <property type="match status" value="1"/>
</dbReference>
<sequence length="1723" mass="192751">MAHTQAPLPAGDQGQHYATLASLIPQALVNASPHNRAALRQLSPELPGWYISTTQQQKDTLKTFVDASWNSLNQWEAQMAKVQTVTAFAQPLLETALKDAGYTLDVQQTYLLLYVPAEDAFGRQTGGFKTKTFSLLQAALNNFEAPEAAPGFFNSASGFITRPDDDTGRFERVTTALPIDTFVTLCRELDLGAQYQAYLKSHLRSANVVDEALLRLRFTRWKKDALKVAAHLALLKGDIGADDFALLLRVASGEKNIKIGDKQIWYSTPCLMHLRLQGCLLIEPSVIRRYGTWFIAWFPDDPVQPIKRYASFAEFRQDMTDRLTHGTQDDDRSKGIEPTQYQVFFSRFVAKKDRPYYFRRLTELVDDAPQQSWAARWMRSERGQFWSKLLAPTPFTQVLGDPAHTVRIPIKGPNLDINSDPIKGLWSIIDLWDELYESQLERLLDDGLAEAITTAQTDAANRSRRWSHYLGLGMLVLNTVSMAVPPLGYAMLAVTAAQLLFEVFEGVHELSTGDREAGWLHVGDVLENLVMLGAGAVVFHFSVSPFVESLKRVKVPGGKVRLWKPDLKPYVRNINIAADSLPSAEGLHRYGRDQILLLEGQPLELKKDPYPGKYRIQHPRRPDAYQPEIRHNGSGGWHHEMEQPLSWQQPRLMQRLGSSMEGFNDIELEQIRTVSDVDDDVLRRVHSESAAVPAVLKDTASQFRAYADAVKVSELIRSGNLSSPLAQYAVPLAVELPDWPASWAIEVAEGSGASTQRVRYAPVGQSATQVINISMTDLMSGKLPERIIQAFSRDQVAQILRQFYQYIPVDNAARITLLQSALADFSVGQRARLFNSLYSRQAPASDSALQALQRDFKGLPNAMGRELLDGAPTAELASLKSTGKVPLALARQARGMQRQMRLVRAYQGLYLDALVGPDTETLVLNTLEALPGWQDDLRLEVRERDYEGALRASVGPVDASSRKVLVWVSPGRYQAFDEAANSLYIINSLYGSIQHALPDAHRVSLGLPHVGQGQQLKALIQRHALPRPQLRSLLQMLPESRPFFVAPSVLPGNRRGYPLSGRGVGLGDWDRILEERLRSLYPDFTDEEVIALRAANDPYSDLWLKALEREYKVLDAALQHWMSVPIEGVGEFGSPAYREQLLMRSEIVRALKDAWRRIGARHYDAAGRYLGQKIELANKPFHRQLQSLPALSANFDHVSGLDLSNSDFSDVNVPFLSHFAALQALDIAACELTRLPPQITQMSRLGVLEMAENHIVLDAEAAGRLRLMRHLRELWLDGNPLGLAPDISQMRELRLLWLGGTGLTGWPVGLLEVPRPRSFVLDLSANAIDRIPAVALGSDQAGVLARTRVDQLLLTPEVRSTLRGYIESVGIDPERRLPPAGTQDSAHWMAGLTADEWQAKQPVWDALEGAHGSEPFFDEIRKLSESSDALLAPYKIELTAKVWRMLEAADAEPRLRAKLFQMATAPTTCVDAGAQLFNAMGVEVLQWEAHASGRPEWVRLELLDLAKGKSRLEEVGRIARARVEELRAQGRPFPRYDAEGNLVAQYDDQGNRLRTLDEVEIHLAYVTGLAQRLDLPWQSRSMRFSEPDVTPKMLDDAYERVTRLEEGDLLREQLIEQDFWRNYLEATHAEAFEVLLNKSRALDDLLEAQTAWATDGNLSDTQKAAQRKIIETTARTLGKPASEIAPGLVMSDARYYADIAVLAEESKNILRRLCDQALGRRVD</sequence>
<comment type="catalytic activity">
    <reaction evidence="1">
        <text>S-ubiquitinyl-[E2 ubiquitin-conjugating enzyme]-L-cysteine + [acceptor protein]-L-lysine = [E2 ubiquitin-conjugating enzyme]-L-cysteine + N(6)-ubiquitinyl-[acceptor protein]-L-lysine.</text>
        <dbReference type="EC" id="2.3.2.27"/>
    </reaction>
</comment>
<dbReference type="Gene3D" id="1.20.58.360">
    <property type="entry name" value="Shigella T3SS effector IpaH defines"/>
    <property type="match status" value="1"/>
</dbReference>
<dbReference type="InterPro" id="IPR032675">
    <property type="entry name" value="LRR_dom_sf"/>
</dbReference>
<dbReference type="InterPro" id="IPR029487">
    <property type="entry name" value="NEL_dom"/>
</dbReference>
<keyword evidence="6" id="KW-1035">Host cytoplasm</keyword>
<protein>
    <recommendedName>
        <fullName evidence="2">RING-type E3 ubiquitin transferase</fullName>
        <ecNumber evidence="2">2.3.2.27</ecNumber>
    </recommendedName>
</protein>
<keyword evidence="6" id="KW-0833">Ubl conjugation pathway</keyword>
<proteinExistence type="inferred from homology"/>
<dbReference type="PANTHER" id="PTHR48051:SF1">
    <property type="entry name" value="RAS SUPPRESSOR PROTEIN 1"/>
    <property type="match status" value="1"/>
</dbReference>
<evidence type="ECO:0000256" key="4">
    <source>
        <dbReference type="ARBA" id="ARBA00022737"/>
    </source>
</evidence>
<dbReference type="InterPro" id="IPR046673">
    <property type="entry name" value="ToxA_N"/>
</dbReference>
<keyword evidence="4" id="KW-0677">Repeat</keyword>
<dbReference type="EC" id="2.3.2.27" evidence="2"/>
<dbReference type="Pfam" id="PF14496">
    <property type="entry name" value="NEL"/>
    <property type="match status" value="1"/>
</dbReference>
<keyword evidence="3" id="KW-0433">Leucine-rich repeat</keyword>
<dbReference type="PANTHER" id="PTHR48051">
    <property type="match status" value="1"/>
</dbReference>
<dbReference type="Pfam" id="PF20178">
    <property type="entry name" value="ToxA_N"/>
    <property type="match status" value="1"/>
</dbReference>
<keyword evidence="9" id="KW-1185">Reference proteome</keyword>
<evidence type="ECO:0000313" key="9">
    <source>
        <dbReference type="Proteomes" id="UP001317085"/>
    </source>
</evidence>
<dbReference type="EMBL" id="JAKNRV010000092">
    <property type="protein sequence ID" value="MCK1785075.1"/>
    <property type="molecule type" value="Genomic_DNA"/>
</dbReference>
<dbReference type="InterPro" id="IPR050216">
    <property type="entry name" value="LRR_domain-containing"/>
</dbReference>
<comment type="similarity">
    <text evidence="6">Belongs to the LRR-containing bacterial E3 ligase family.</text>
</comment>
<keyword evidence="6" id="KW-0964">Secreted</keyword>
<gene>
    <name evidence="8" type="ORF">L9Z73_12170</name>
</gene>
<evidence type="ECO:0000256" key="6">
    <source>
        <dbReference type="PROSITE-ProRule" id="PRU01398"/>
    </source>
</evidence>
<evidence type="ECO:0000259" key="7">
    <source>
        <dbReference type="PROSITE" id="PS52053"/>
    </source>
</evidence>
<comment type="PTM">
    <text evidence="6">Ubiquitinated in the presence of host E1 ubiquitin-activating enzyme, E2 ubiquitin-conjugating enzyme and ubiquitin.</text>
</comment>
<dbReference type="Proteomes" id="UP001317085">
    <property type="component" value="Unassembled WGS sequence"/>
</dbReference>